<dbReference type="InterPro" id="IPR003870">
    <property type="entry name" value="DUF222"/>
</dbReference>
<evidence type="ECO:0000256" key="1">
    <source>
        <dbReference type="ARBA" id="ARBA00023450"/>
    </source>
</evidence>
<dbReference type="Pfam" id="PF01844">
    <property type="entry name" value="HNH"/>
    <property type="match status" value="1"/>
</dbReference>
<evidence type="ECO:0000259" key="3">
    <source>
        <dbReference type="SMART" id="SM00507"/>
    </source>
</evidence>
<dbReference type="EMBL" id="JBHSQW010000044">
    <property type="protein sequence ID" value="MFC5997040.1"/>
    <property type="molecule type" value="Genomic_DNA"/>
</dbReference>
<sequence>MSEQPLPAAHRLAVQALDALDAAAGPGSGDEELVSVLTVCEGLVRRLDRLVVSAVAALSRRGVFAERGYRCPVAALGDLLGWERAEARRRVRAAEQVCPRVGLDGAQLPARLPATAAVFTAGRATLRHVEVIATILASPAAGRLSPPVWAGAEHDLADKATLYTPGELHAYGARLVELLDQDGPEPDDEPPAPVNELHPTRHRDGSGGTLKGRFEDAALFDAIATVLDATSAPLTAEDDRTTAQRQAAALAEVCGYVLDHADRVLPEGGGHRPHLNVLIRLENLESRARAAVLDLGGTLTPPELRRLACDAAVIPIVLNGAGQPLDVGRSTRTIPDGLRRAIAARDGGCAFPGCGRTPSWCQIHHIQAWEHGGPTARDNLVMLCRTHHRLMHHPGWLVRLRDGLPEFIPPTWIDPDQTPRRRPLPHLIS</sequence>
<dbReference type="InterPro" id="IPR002711">
    <property type="entry name" value="HNH"/>
</dbReference>
<protein>
    <submittedName>
        <fullName evidence="4">DUF222 domain-containing protein</fullName>
    </submittedName>
</protein>
<evidence type="ECO:0000256" key="2">
    <source>
        <dbReference type="SAM" id="MobiDB-lite"/>
    </source>
</evidence>
<dbReference type="InterPro" id="IPR003615">
    <property type="entry name" value="HNH_nuc"/>
</dbReference>
<dbReference type="CDD" id="cd00085">
    <property type="entry name" value="HNHc"/>
    <property type="match status" value="1"/>
</dbReference>
<feature type="compositionally biased region" description="Acidic residues" evidence="2">
    <location>
        <begin position="180"/>
        <end position="190"/>
    </location>
</feature>
<evidence type="ECO:0000313" key="4">
    <source>
        <dbReference type="EMBL" id="MFC5997040.1"/>
    </source>
</evidence>
<evidence type="ECO:0000313" key="5">
    <source>
        <dbReference type="Proteomes" id="UP001596302"/>
    </source>
</evidence>
<name>A0ABW1J9L7_9PSEU</name>
<comment type="similarity">
    <text evidence="1">Belongs to the Rv1128c/1148c/1588c/1702c/1945/3466 family.</text>
</comment>
<dbReference type="RefSeq" id="WP_379587940.1">
    <property type="nucleotide sequence ID" value="NZ_JBHSQW010000044.1"/>
</dbReference>
<reference evidence="5" key="1">
    <citation type="journal article" date="2019" name="Int. J. Syst. Evol. Microbiol.">
        <title>The Global Catalogue of Microorganisms (GCM) 10K type strain sequencing project: providing services to taxonomists for standard genome sequencing and annotation.</title>
        <authorList>
            <consortium name="The Broad Institute Genomics Platform"/>
            <consortium name="The Broad Institute Genome Sequencing Center for Infectious Disease"/>
            <person name="Wu L."/>
            <person name="Ma J."/>
        </authorList>
    </citation>
    <scope>NUCLEOTIDE SEQUENCE [LARGE SCALE GENOMIC DNA]</scope>
    <source>
        <strain evidence="5">CCM 8391</strain>
    </source>
</reference>
<dbReference type="Pfam" id="PF02720">
    <property type="entry name" value="DUF222"/>
    <property type="match status" value="1"/>
</dbReference>
<proteinExistence type="inferred from homology"/>
<comment type="caution">
    <text evidence="4">The sequence shown here is derived from an EMBL/GenBank/DDBJ whole genome shotgun (WGS) entry which is preliminary data.</text>
</comment>
<organism evidence="4 5">
    <name type="scientific">Pseudonocardia hispaniensis</name>
    <dbReference type="NCBI Taxonomy" id="904933"/>
    <lineage>
        <taxon>Bacteria</taxon>
        <taxon>Bacillati</taxon>
        <taxon>Actinomycetota</taxon>
        <taxon>Actinomycetes</taxon>
        <taxon>Pseudonocardiales</taxon>
        <taxon>Pseudonocardiaceae</taxon>
        <taxon>Pseudonocardia</taxon>
    </lineage>
</organism>
<dbReference type="Gene3D" id="1.10.30.50">
    <property type="match status" value="1"/>
</dbReference>
<gene>
    <name evidence="4" type="ORF">ACFQE5_22775</name>
</gene>
<dbReference type="Proteomes" id="UP001596302">
    <property type="component" value="Unassembled WGS sequence"/>
</dbReference>
<feature type="region of interest" description="Disordered" evidence="2">
    <location>
        <begin position="180"/>
        <end position="209"/>
    </location>
</feature>
<keyword evidence="5" id="KW-1185">Reference proteome</keyword>
<accession>A0ABW1J9L7</accession>
<dbReference type="SMART" id="SM00507">
    <property type="entry name" value="HNHc"/>
    <property type="match status" value="1"/>
</dbReference>
<feature type="domain" description="HNH nuclease" evidence="3">
    <location>
        <begin position="337"/>
        <end position="389"/>
    </location>
</feature>